<reference evidence="3" key="1">
    <citation type="journal article" date="2013" name="Nature">
        <title>Pan genome of the phytoplankton Emiliania underpins its global distribution.</title>
        <authorList>
            <person name="Read B.A."/>
            <person name="Kegel J."/>
            <person name="Klute M.J."/>
            <person name="Kuo A."/>
            <person name="Lefebvre S.C."/>
            <person name="Maumus F."/>
            <person name="Mayer C."/>
            <person name="Miller J."/>
            <person name="Monier A."/>
            <person name="Salamov A."/>
            <person name="Young J."/>
            <person name="Aguilar M."/>
            <person name="Claverie J.M."/>
            <person name="Frickenhaus S."/>
            <person name="Gonzalez K."/>
            <person name="Herman E.K."/>
            <person name="Lin Y.C."/>
            <person name="Napier J."/>
            <person name="Ogata H."/>
            <person name="Sarno A.F."/>
            <person name="Shmutz J."/>
            <person name="Schroeder D."/>
            <person name="de Vargas C."/>
            <person name="Verret F."/>
            <person name="von Dassow P."/>
            <person name="Valentin K."/>
            <person name="Van de Peer Y."/>
            <person name="Wheeler G."/>
            <person name="Dacks J.B."/>
            <person name="Delwiche C.F."/>
            <person name="Dyhrman S.T."/>
            <person name="Glockner G."/>
            <person name="John U."/>
            <person name="Richards T."/>
            <person name="Worden A.Z."/>
            <person name="Zhang X."/>
            <person name="Grigoriev I.V."/>
            <person name="Allen A.E."/>
            <person name="Bidle K."/>
            <person name="Borodovsky M."/>
            <person name="Bowler C."/>
            <person name="Brownlee C."/>
            <person name="Cock J.M."/>
            <person name="Elias M."/>
            <person name="Gladyshev V.N."/>
            <person name="Groth M."/>
            <person name="Guda C."/>
            <person name="Hadaegh A."/>
            <person name="Iglesias-Rodriguez M.D."/>
            <person name="Jenkins J."/>
            <person name="Jones B.M."/>
            <person name="Lawson T."/>
            <person name="Leese F."/>
            <person name="Lindquist E."/>
            <person name="Lobanov A."/>
            <person name="Lomsadze A."/>
            <person name="Malik S.B."/>
            <person name="Marsh M.E."/>
            <person name="Mackinder L."/>
            <person name="Mock T."/>
            <person name="Mueller-Roeber B."/>
            <person name="Pagarete A."/>
            <person name="Parker M."/>
            <person name="Probert I."/>
            <person name="Quesneville H."/>
            <person name="Raines C."/>
            <person name="Rensing S.A."/>
            <person name="Riano-Pachon D.M."/>
            <person name="Richier S."/>
            <person name="Rokitta S."/>
            <person name="Shiraiwa Y."/>
            <person name="Soanes D.M."/>
            <person name="van der Giezen M."/>
            <person name="Wahlund T.M."/>
            <person name="Williams B."/>
            <person name="Wilson W."/>
            <person name="Wolfe G."/>
            <person name="Wurch L.L."/>
        </authorList>
    </citation>
    <scope>NUCLEOTIDE SEQUENCE</scope>
</reference>
<dbReference type="GeneID" id="17282981"/>
<proteinExistence type="predicted"/>
<reference evidence="2" key="2">
    <citation type="submission" date="2024-10" db="UniProtKB">
        <authorList>
            <consortium name="EnsemblProtists"/>
        </authorList>
    </citation>
    <scope>IDENTIFICATION</scope>
</reference>
<feature type="region of interest" description="Disordered" evidence="1">
    <location>
        <begin position="22"/>
        <end position="54"/>
    </location>
</feature>
<dbReference type="HOGENOM" id="CLU_2325123_0_0_1"/>
<dbReference type="PaxDb" id="2903-EOD37600"/>
<accession>A0A0D3KPB5</accession>
<dbReference type="RefSeq" id="XP_005790029.1">
    <property type="nucleotide sequence ID" value="XM_005789972.1"/>
</dbReference>
<evidence type="ECO:0000313" key="2">
    <source>
        <dbReference type="EnsemblProtists" id="EOD37600"/>
    </source>
</evidence>
<evidence type="ECO:0000313" key="3">
    <source>
        <dbReference type="Proteomes" id="UP000013827"/>
    </source>
</evidence>
<dbReference type="Proteomes" id="UP000013827">
    <property type="component" value="Unassembled WGS sequence"/>
</dbReference>
<keyword evidence="3" id="KW-1185">Reference proteome</keyword>
<evidence type="ECO:0000256" key="1">
    <source>
        <dbReference type="SAM" id="MobiDB-lite"/>
    </source>
</evidence>
<organism evidence="2 3">
    <name type="scientific">Emiliania huxleyi (strain CCMP1516)</name>
    <dbReference type="NCBI Taxonomy" id="280463"/>
    <lineage>
        <taxon>Eukaryota</taxon>
        <taxon>Haptista</taxon>
        <taxon>Haptophyta</taxon>
        <taxon>Prymnesiophyceae</taxon>
        <taxon>Isochrysidales</taxon>
        <taxon>Noelaerhabdaceae</taxon>
        <taxon>Emiliania</taxon>
    </lineage>
</organism>
<dbReference type="KEGG" id="ehx:EMIHUDRAFT_225139"/>
<sequence>MPQGPQQPASRPERWLAMRTGCAASSAPGARTDPAASRTRLSHASEMQSDSDSGLPSVLLPVGGMYCCEAPLVGGARLLAVSARLAALCAKRTSHVLPPTAPHHCITCREESCVA</sequence>
<protein>
    <submittedName>
        <fullName evidence="2">Uncharacterized protein</fullName>
    </submittedName>
</protein>
<name>A0A0D3KPB5_EMIH1</name>
<feature type="compositionally biased region" description="Polar residues" evidence="1">
    <location>
        <begin position="45"/>
        <end position="54"/>
    </location>
</feature>
<dbReference type="AlphaFoldDB" id="A0A0D3KPB5"/>
<dbReference type="EnsemblProtists" id="EOD37600">
    <property type="protein sequence ID" value="EOD37600"/>
    <property type="gene ID" value="EMIHUDRAFT_225139"/>
</dbReference>